<reference evidence="1 2" key="1">
    <citation type="submission" date="2023-10" db="EMBL/GenBank/DDBJ databases">
        <title>Glaciecola aquimarina strain GGW-M5 nov., isolated from a coastal seawater.</title>
        <authorList>
            <person name="Bayburt H."/>
            <person name="Kim J.M."/>
            <person name="Choi B.J."/>
            <person name="Jeon C.O."/>
        </authorList>
    </citation>
    <scope>NUCLEOTIDE SEQUENCE [LARGE SCALE GENOMIC DNA]</scope>
    <source>
        <strain evidence="1 2">KCTC 32108</strain>
    </source>
</reference>
<evidence type="ECO:0000313" key="2">
    <source>
        <dbReference type="Proteomes" id="UP001247805"/>
    </source>
</evidence>
<sequence>MKNGNALFSVAQAQAYQQYLDDNYLSYLQTHVGQQFIKPDHLRYIEEGKASLSPAAQALNKKISATNNTQSFVNLLLSWVQSIPYNTLQDRQTTNGAGYLPPSLVLSNNQGDCDSKSVLAASLIRSVLPEVKMVMLYLPKHALLGININNNRRGRRLDIEGINYTLMEPTGPAELKLGNIARSSEQAIASKKYSYEIIP</sequence>
<dbReference type="EMBL" id="JAWDIO010000002">
    <property type="protein sequence ID" value="MDU0352673.1"/>
    <property type="molecule type" value="Genomic_DNA"/>
</dbReference>
<gene>
    <name evidence="1" type="ORF">RS130_00975</name>
</gene>
<comment type="caution">
    <text evidence="1">The sequence shown here is derived from an EMBL/GenBank/DDBJ whole genome shotgun (WGS) entry which is preliminary data.</text>
</comment>
<dbReference type="RefSeq" id="WP_316024385.1">
    <property type="nucleotide sequence ID" value="NZ_JAWDIO010000002.1"/>
</dbReference>
<organism evidence="1 2">
    <name type="scientific">Paraglaciecola aquimarina</name>
    <dbReference type="NCBI Taxonomy" id="1235557"/>
    <lineage>
        <taxon>Bacteria</taxon>
        <taxon>Pseudomonadati</taxon>
        <taxon>Pseudomonadota</taxon>
        <taxon>Gammaproteobacteria</taxon>
        <taxon>Alteromonadales</taxon>
        <taxon>Alteromonadaceae</taxon>
        <taxon>Paraglaciecola</taxon>
    </lineage>
</organism>
<name>A0ABU3SRP2_9ALTE</name>
<evidence type="ECO:0008006" key="3">
    <source>
        <dbReference type="Google" id="ProtNLM"/>
    </source>
</evidence>
<dbReference type="Proteomes" id="UP001247805">
    <property type="component" value="Unassembled WGS sequence"/>
</dbReference>
<keyword evidence="2" id="KW-1185">Reference proteome</keyword>
<protein>
    <recommendedName>
        <fullName evidence="3">Transglutaminase-like domain-containing protein</fullName>
    </recommendedName>
</protein>
<proteinExistence type="predicted"/>
<accession>A0ABU3SRP2</accession>
<evidence type="ECO:0000313" key="1">
    <source>
        <dbReference type="EMBL" id="MDU0352673.1"/>
    </source>
</evidence>